<evidence type="ECO:0000256" key="1">
    <source>
        <dbReference type="SAM" id="Phobius"/>
    </source>
</evidence>
<dbReference type="EMBL" id="PYMH01000013">
    <property type="protein sequence ID" value="PSU31727.1"/>
    <property type="molecule type" value="Genomic_DNA"/>
</dbReference>
<gene>
    <name evidence="2" type="ORF">C9I99_21310</name>
</gene>
<keyword evidence="1" id="KW-0812">Transmembrane</keyword>
<sequence>MNIEFKSRIFAVTMALLMMLPVILLAFVLDLPYKFLQWEIITAFVCFLAIVCLVVDWALSRRRFENKEQ</sequence>
<keyword evidence="1" id="KW-1133">Transmembrane helix</keyword>
<organism evidence="2 3">
    <name type="scientific">Photobacterium lutimaris</name>
    <dbReference type="NCBI Taxonomy" id="388278"/>
    <lineage>
        <taxon>Bacteria</taxon>
        <taxon>Pseudomonadati</taxon>
        <taxon>Pseudomonadota</taxon>
        <taxon>Gammaproteobacteria</taxon>
        <taxon>Vibrionales</taxon>
        <taxon>Vibrionaceae</taxon>
        <taxon>Photobacterium</taxon>
    </lineage>
</organism>
<protein>
    <submittedName>
        <fullName evidence="2">Uncharacterized protein</fullName>
    </submittedName>
</protein>
<feature type="transmembrane region" description="Helical" evidence="1">
    <location>
        <begin position="9"/>
        <end position="29"/>
    </location>
</feature>
<keyword evidence="1" id="KW-0472">Membrane</keyword>
<evidence type="ECO:0000313" key="2">
    <source>
        <dbReference type="EMBL" id="PSU31727.1"/>
    </source>
</evidence>
<keyword evidence="3" id="KW-1185">Reference proteome</keyword>
<evidence type="ECO:0000313" key="3">
    <source>
        <dbReference type="Proteomes" id="UP000241222"/>
    </source>
</evidence>
<comment type="caution">
    <text evidence="2">The sequence shown here is derived from an EMBL/GenBank/DDBJ whole genome shotgun (WGS) entry which is preliminary data.</text>
</comment>
<feature type="transmembrane region" description="Helical" evidence="1">
    <location>
        <begin position="35"/>
        <end position="59"/>
    </location>
</feature>
<reference evidence="2 3" key="1">
    <citation type="submission" date="2018-03" db="EMBL/GenBank/DDBJ databases">
        <title>Whole genome sequencing of Histamine producing bacteria.</title>
        <authorList>
            <person name="Butler K."/>
        </authorList>
    </citation>
    <scope>NUCLEOTIDE SEQUENCE [LARGE SCALE GENOMIC DNA]</scope>
    <source>
        <strain evidence="2 3">JCM 13586</strain>
    </source>
</reference>
<accession>A0A2T3ITN9</accession>
<dbReference type="AlphaFoldDB" id="A0A2T3ITN9"/>
<proteinExistence type="predicted"/>
<dbReference type="Proteomes" id="UP000241222">
    <property type="component" value="Unassembled WGS sequence"/>
</dbReference>
<name>A0A2T3ITN9_9GAMM</name>